<feature type="short sequence motif" description="'KMSKS' region" evidence="15">
    <location>
        <begin position="645"/>
        <end position="649"/>
    </location>
</feature>
<keyword evidence="10 15" id="KW-0067">ATP-binding</keyword>
<evidence type="ECO:0000256" key="3">
    <source>
        <dbReference type="ARBA" id="ARBA00007078"/>
    </source>
</evidence>
<evidence type="ECO:0000256" key="9">
    <source>
        <dbReference type="ARBA" id="ARBA00022833"/>
    </source>
</evidence>
<evidence type="ECO:0000256" key="1">
    <source>
        <dbReference type="ARBA" id="ARBA00001947"/>
    </source>
</evidence>
<evidence type="ECO:0000256" key="14">
    <source>
        <dbReference type="ARBA" id="ARBA00048359"/>
    </source>
</evidence>
<dbReference type="EC" id="6.1.1.5" evidence="15"/>
<comment type="domain">
    <text evidence="15">IleRS has two distinct active sites: one for aminoacylation and one for editing. The misactivated valine is translocated from the active site to the editing site, which sterically excludes the correctly activated isoleucine. The single editing site contains two valyl binding pockets, one specific for each substrate (Val-AMP or Val-tRNA(Ile)).</text>
</comment>
<dbReference type="PANTHER" id="PTHR42780">
    <property type="entry name" value="SOLEUCYL-TRNA SYNTHETASE"/>
    <property type="match status" value="1"/>
</dbReference>
<feature type="region of interest" description="Disordered" evidence="16">
    <location>
        <begin position="1"/>
        <end position="24"/>
    </location>
</feature>
<dbReference type="RefSeq" id="WP_179422301.1">
    <property type="nucleotide sequence ID" value="NZ_JACCAB010000001.1"/>
</dbReference>
<dbReference type="HAMAP" id="MF_02003">
    <property type="entry name" value="Ile_tRNA_synth_type2"/>
    <property type="match status" value="1"/>
</dbReference>
<protein>
    <recommendedName>
        <fullName evidence="15">Isoleucine--tRNA ligase</fullName>
        <ecNumber evidence="15">6.1.1.5</ecNumber>
    </recommendedName>
    <alternativeName>
        <fullName evidence="15">Isoleucyl-tRNA synthetase</fullName>
        <shortName evidence="15">IleRS</shortName>
    </alternativeName>
</protein>
<comment type="function">
    <text evidence="13 15">Catalyzes the attachment of isoleucine to tRNA(Ile). As IleRS can inadvertently accommodate and process structurally similar amino acids such as valine, to avoid such errors it has two additional distinct tRNA(Ile)-dependent editing activities. One activity is designated as 'pretransfer' editing and involves the hydrolysis of activated Val-AMP. The other activity is designated 'posttransfer' editing and involves deacylation of mischarged Val-tRNA(Ile).</text>
</comment>
<dbReference type="InterPro" id="IPR002300">
    <property type="entry name" value="aa-tRNA-synth_Ia"/>
</dbReference>
<feature type="compositionally biased region" description="Polar residues" evidence="16">
    <location>
        <begin position="1"/>
        <end position="11"/>
    </location>
</feature>
<dbReference type="SUPFAM" id="SSF50677">
    <property type="entry name" value="ValRS/IleRS/LeuRS editing domain"/>
    <property type="match status" value="1"/>
</dbReference>
<evidence type="ECO:0000256" key="7">
    <source>
        <dbReference type="ARBA" id="ARBA00022723"/>
    </source>
</evidence>
<comment type="catalytic activity">
    <reaction evidence="14 15">
        <text>tRNA(Ile) + L-isoleucine + ATP = L-isoleucyl-tRNA(Ile) + AMP + diphosphate</text>
        <dbReference type="Rhea" id="RHEA:11060"/>
        <dbReference type="Rhea" id="RHEA-COMP:9666"/>
        <dbReference type="Rhea" id="RHEA-COMP:9695"/>
        <dbReference type="ChEBI" id="CHEBI:30616"/>
        <dbReference type="ChEBI" id="CHEBI:33019"/>
        <dbReference type="ChEBI" id="CHEBI:58045"/>
        <dbReference type="ChEBI" id="CHEBI:78442"/>
        <dbReference type="ChEBI" id="CHEBI:78528"/>
        <dbReference type="ChEBI" id="CHEBI:456215"/>
        <dbReference type="EC" id="6.1.1.5"/>
    </reaction>
</comment>
<evidence type="ECO:0000256" key="15">
    <source>
        <dbReference type="HAMAP-Rule" id="MF_02003"/>
    </source>
</evidence>
<dbReference type="InterPro" id="IPR009008">
    <property type="entry name" value="Val/Leu/Ile-tRNA-synth_edit"/>
</dbReference>
<dbReference type="PROSITE" id="PS00178">
    <property type="entry name" value="AA_TRNA_LIGASE_I"/>
    <property type="match status" value="1"/>
</dbReference>
<evidence type="ECO:0000259" key="18">
    <source>
        <dbReference type="Pfam" id="PF08264"/>
    </source>
</evidence>
<dbReference type="EMBL" id="JACCAB010000001">
    <property type="protein sequence ID" value="NYG08042.1"/>
    <property type="molecule type" value="Genomic_DNA"/>
</dbReference>
<evidence type="ECO:0000313" key="20">
    <source>
        <dbReference type="Proteomes" id="UP000573599"/>
    </source>
</evidence>
<dbReference type="GO" id="GO:0005737">
    <property type="term" value="C:cytoplasm"/>
    <property type="evidence" value="ECO:0007669"/>
    <property type="project" value="UniProtKB-SubCell"/>
</dbReference>
<dbReference type="NCBIfam" id="TIGR00392">
    <property type="entry name" value="ileS"/>
    <property type="match status" value="1"/>
</dbReference>
<dbReference type="CDD" id="cd07961">
    <property type="entry name" value="Anticodon_Ia_Ile_ABEc"/>
    <property type="match status" value="1"/>
</dbReference>
<dbReference type="InterPro" id="IPR014729">
    <property type="entry name" value="Rossmann-like_a/b/a_fold"/>
</dbReference>
<evidence type="ECO:0000256" key="13">
    <source>
        <dbReference type="ARBA" id="ARBA00025217"/>
    </source>
</evidence>
<name>A0A852WS50_9MICO</name>
<dbReference type="GO" id="GO:0006428">
    <property type="term" value="P:isoleucyl-tRNA aminoacylation"/>
    <property type="evidence" value="ECO:0007669"/>
    <property type="project" value="UniProtKB-UniRule"/>
</dbReference>
<dbReference type="CDD" id="cd00818">
    <property type="entry name" value="IleRS_core"/>
    <property type="match status" value="1"/>
</dbReference>
<dbReference type="Gene3D" id="3.40.50.620">
    <property type="entry name" value="HUPs"/>
    <property type="match status" value="2"/>
</dbReference>
<dbReference type="FunFam" id="3.40.50.620:FF:000075">
    <property type="entry name" value="Isoleucine--tRNA ligase"/>
    <property type="match status" value="1"/>
</dbReference>
<dbReference type="GO" id="GO:0002161">
    <property type="term" value="F:aminoacyl-tRNA deacylase activity"/>
    <property type="evidence" value="ECO:0007669"/>
    <property type="project" value="InterPro"/>
</dbReference>
<keyword evidence="7 15" id="KW-0479">Metal-binding</keyword>
<feature type="domain" description="Aminoacyl-tRNA synthetase class Ia" evidence="17">
    <location>
        <begin position="35"/>
        <end position="679"/>
    </location>
</feature>
<dbReference type="SUPFAM" id="SSF52374">
    <property type="entry name" value="Nucleotidylyl transferase"/>
    <property type="match status" value="1"/>
</dbReference>
<keyword evidence="6 15" id="KW-0436">Ligase</keyword>
<feature type="short sequence motif" description="'HIGH' region" evidence="15">
    <location>
        <begin position="69"/>
        <end position="79"/>
    </location>
</feature>
<dbReference type="PRINTS" id="PR00984">
    <property type="entry name" value="TRNASYNTHILE"/>
</dbReference>
<dbReference type="FunFam" id="3.40.50.620:FF:000063">
    <property type="entry name" value="Isoleucine--tRNA ligase"/>
    <property type="match status" value="1"/>
</dbReference>
<dbReference type="Pfam" id="PF00133">
    <property type="entry name" value="tRNA-synt_1"/>
    <property type="match status" value="1"/>
</dbReference>
<evidence type="ECO:0000256" key="10">
    <source>
        <dbReference type="ARBA" id="ARBA00022840"/>
    </source>
</evidence>
<dbReference type="Pfam" id="PF19302">
    <property type="entry name" value="DUF5915"/>
    <property type="match status" value="1"/>
</dbReference>
<reference evidence="19 20" key="1">
    <citation type="submission" date="2020-07" db="EMBL/GenBank/DDBJ databases">
        <title>Sequencing the genomes of 1000 actinobacteria strains.</title>
        <authorList>
            <person name="Klenk H.-P."/>
        </authorList>
    </citation>
    <scope>NUCLEOTIDE SEQUENCE [LARGE SCALE GENOMIC DNA]</scope>
    <source>
        <strain evidence="19 20">DSM 23987</strain>
    </source>
</reference>
<keyword evidence="20" id="KW-1185">Reference proteome</keyword>
<dbReference type="Gene3D" id="1.10.730.10">
    <property type="entry name" value="Isoleucyl-tRNA Synthetase, Domain 1"/>
    <property type="match status" value="1"/>
</dbReference>
<evidence type="ECO:0000256" key="16">
    <source>
        <dbReference type="SAM" id="MobiDB-lite"/>
    </source>
</evidence>
<keyword evidence="9 15" id="KW-0862">Zinc</keyword>
<evidence type="ECO:0000256" key="12">
    <source>
        <dbReference type="ARBA" id="ARBA00023146"/>
    </source>
</evidence>
<evidence type="ECO:0000256" key="4">
    <source>
        <dbReference type="ARBA" id="ARBA00011245"/>
    </source>
</evidence>
<dbReference type="GO" id="GO:0000049">
    <property type="term" value="F:tRNA binding"/>
    <property type="evidence" value="ECO:0007669"/>
    <property type="project" value="InterPro"/>
</dbReference>
<dbReference type="Pfam" id="PF08264">
    <property type="entry name" value="Anticodon_1"/>
    <property type="match status" value="1"/>
</dbReference>
<dbReference type="GO" id="GO:0004822">
    <property type="term" value="F:isoleucine-tRNA ligase activity"/>
    <property type="evidence" value="ECO:0007669"/>
    <property type="project" value="UniProtKB-UniRule"/>
</dbReference>
<keyword evidence="5 15" id="KW-0963">Cytoplasm</keyword>
<evidence type="ECO:0000256" key="6">
    <source>
        <dbReference type="ARBA" id="ARBA00022598"/>
    </source>
</evidence>
<evidence type="ECO:0000256" key="2">
    <source>
        <dbReference type="ARBA" id="ARBA00004496"/>
    </source>
</evidence>
<evidence type="ECO:0000256" key="8">
    <source>
        <dbReference type="ARBA" id="ARBA00022741"/>
    </source>
</evidence>
<keyword evidence="11 15" id="KW-0648">Protein biosynthesis</keyword>
<dbReference type="InterPro" id="IPR009080">
    <property type="entry name" value="tRNAsynth_Ia_anticodon-bd"/>
</dbReference>
<dbReference type="Gene3D" id="3.90.740.10">
    <property type="entry name" value="Valyl/Leucyl/Isoleucyl-tRNA synthetase, editing domain"/>
    <property type="match status" value="1"/>
</dbReference>
<evidence type="ECO:0000256" key="11">
    <source>
        <dbReference type="ARBA" id="ARBA00022917"/>
    </source>
</evidence>
<dbReference type="GO" id="GO:0005524">
    <property type="term" value="F:ATP binding"/>
    <property type="evidence" value="ECO:0007669"/>
    <property type="project" value="UniProtKB-UniRule"/>
</dbReference>
<feature type="domain" description="Methionyl/Valyl/Leucyl/Isoleucyl-tRNA synthetase anticodon-binding" evidence="18">
    <location>
        <begin position="734"/>
        <end position="888"/>
    </location>
</feature>
<dbReference type="InterPro" id="IPR023586">
    <property type="entry name" value="Ile-tRNA-ligase_type2"/>
</dbReference>
<accession>A0A852WS50</accession>
<comment type="subunit">
    <text evidence="4 15">Monomer.</text>
</comment>
<comment type="subcellular location">
    <subcellularLocation>
        <location evidence="2 15">Cytoplasm</location>
    </subcellularLocation>
</comment>
<dbReference type="InterPro" id="IPR002301">
    <property type="entry name" value="Ile-tRNA-ligase"/>
</dbReference>
<dbReference type="PANTHER" id="PTHR42780:SF1">
    <property type="entry name" value="ISOLEUCINE--TRNA LIGASE, CYTOPLASMIC"/>
    <property type="match status" value="1"/>
</dbReference>
<dbReference type="InterPro" id="IPR033709">
    <property type="entry name" value="Anticodon_Ile_ABEc"/>
</dbReference>
<keyword evidence="12 15" id="KW-0030">Aminoacyl-tRNA synthetase</keyword>
<dbReference type="GO" id="GO:0008270">
    <property type="term" value="F:zinc ion binding"/>
    <property type="evidence" value="ECO:0007669"/>
    <property type="project" value="UniProtKB-UniRule"/>
</dbReference>
<dbReference type="InterPro" id="IPR001412">
    <property type="entry name" value="aa-tRNA-synth_I_CS"/>
</dbReference>
<proteinExistence type="inferred from homology"/>
<feature type="binding site" evidence="15">
    <location>
        <position position="648"/>
    </location>
    <ligand>
        <name>ATP</name>
        <dbReference type="ChEBI" id="CHEBI:30616"/>
    </ligand>
</feature>
<evidence type="ECO:0000313" key="19">
    <source>
        <dbReference type="EMBL" id="NYG08042.1"/>
    </source>
</evidence>
<comment type="caution">
    <text evidence="19">The sequence shown here is derived from an EMBL/GenBank/DDBJ whole genome shotgun (WGS) entry which is preliminary data.</text>
</comment>
<dbReference type="Proteomes" id="UP000573599">
    <property type="component" value="Unassembled WGS sequence"/>
</dbReference>
<evidence type="ECO:0000256" key="5">
    <source>
        <dbReference type="ARBA" id="ARBA00022490"/>
    </source>
</evidence>
<comment type="cofactor">
    <cofactor evidence="1 15">
        <name>Zn(2+)</name>
        <dbReference type="ChEBI" id="CHEBI:29105"/>
    </cofactor>
</comment>
<keyword evidence="8 15" id="KW-0547">Nucleotide-binding</keyword>
<dbReference type="SUPFAM" id="SSF47323">
    <property type="entry name" value="Anticodon-binding domain of a subclass of class I aminoacyl-tRNA synthetases"/>
    <property type="match status" value="1"/>
</dbReference>
<organism evidence="19 20">
    <name type="scientific">Pedococcus badiiscoriae</name>
    <dbReference type="NCBI Taxonomy" id="642776"/>
    <lineage>
        <taxon>Bacteria</taxon>
        <taxon>Bacillati</taxon>
        <taxon>Actinomycetota</taxon>
        <taxon>Actinomycetes</taxon>
        <taxon>Micrococcales</taxon>
        <taxon>Intrasporangiaceae</taxon>
        <taxon>Pedococcus</taxon>
    </lineage>
</organism>
<dbReference type="InterPro" id="IPR013155">
    <property type="entry name" value="M/V/L/I-tRNA-synth_anticd-bd"/>
</dbReference>
<dbReference type="AlphaFoldDB" id="A0A852WS50"/>
<comment type="similarity">
    <text evidence="3 15">Belongs to the class-I aminoacyl-tRNA synthetase family. IleS type 2 subfamily.</text>
</comment>
<gene>
    <name evidence="15" type="primary">ileS</name>
    <name evidence="19" type="ORF">BJ986_002529</name>
</gene>
<evidence type="ECO:0000259" key="17">
    <source>
        <dbReference type="Pfam" id="PF00133"/>
    </source>
</evidence>
<sequence length="1110" mass="123490">MTYPKVSSDTVPNDAPGAALGVPASPRFPEIEERVLRYWDEDGTFVASVENRSAGTNGDNEFVFYDGPPFANGLPHYGHLLTGYVKDLIPRYQTMRGRRVERRFGWDTHGLPAELEAMSQLGIKTKDEILELGLEKFNAKCRESVLKYTGEWRDYVTRQARWVDFDHDYKTLNPDYMESVIWAFKALYDKGYVYEGFRVLPYCWNDQTPLSNHELRMDDDVYQNRQDPAVTVGLRLETGELALVWTTTPWTLPANLGIMVGPDIDYVVVESDVTGTTERYLIGEARLAAYAKDLFGSDSDAVADPASRIVERLKGSDLVGRSFTPPFSYYLGHERAHRVFPAEFVTTEDGTGLVHTAGAFGEEDKVVTDAAGIEPVIPVGPDGCFTYPVTDYEGVQVFDANALIIEHLKARTRGEGETGSVTEGTVLLRRETYDHSYPHCWRCRQPLIYMAVSSWFVEVTKFKDRMLELNEQITWVPEHVKHGQFGKWLANARDWSISRNRFWGSPIPVWKSDNPAYPRLDVYGSFAELEADFGVEVTDLHRPFIDQLTRPNPDDPTGQSTMRRVEDVLDVWFDSGSMSFAQVHYPFENAEWFEHHFPGDFIVEYIGQTRGWFYTLHVLATALFDRPAFSSCVSHGIVLGSDGQKMSKSLRNYPDVREVFDRDGADAMRWFLMSSPILRGGNLVVTEQGIRDGVRQVLIPLWNTWYFFSLYANAWGGGQGYEAKWSTASTDPLDRYLLAKLGEYVRTMQEQLDGYEVANACETTRGFLDVVTNWYVRRSRERFWDTGTGSGSGSAAGSERDGAKQAFDTLYTALEVVCRVAAPLLPLTTEEIWRGLTGGRSVHLTDWPDHTDLPADHALVSAMDRAREVCSVASSLRKAGGLRVRLPLQDLTVVTKDALALKDFGGIIADEVNVRTVTLRDLGEASEADFGITQRLTVNARAAGPRLGRDVQQAIKGSKSGDWSVAADGTVTAGGLDLLEGEYTLEMVVDSEQQGAAKATAMLPGGGFVVLDTQVTAELAQEGLARDIVRAVQQARRDAGLDVSDRISLTVTGSPAVWEATVAHQGLIVEETLASQFGSAPQLDALPRRGDVAEATVGDGEPVRIKVMKL</sequence>